<evidence type="ECO:0000256" key="4">
    <source>
        <dbReference type="ARBA" id="ARBA00022692"/>
    </source>
</evidence>
<evidence type="ECO:0000256" key="5">
    <source>
        <dbReference type="ARBA" id="ARBA00022989"/>
    </source>
</evidence>
<dbReference type="AlphaFoldDB" id="A0A3N5CPB1"/>
<proteinExistence type="predicted"/>
<comment type="caution">
    <text evidence="10">The sequence shown here is derived from an EMBL/GenBank/DDBJ whole genome shotgun (WGS) entry which is preliminary data.</text>
</comment>
<dbReference type="InterPro" id="IPR026039">
    <property type="entry name" value="YfgM"/>
</dbReference>
<keyword evidence="4 8" id="KW-0812">Transmembrane</keyword>
<dbReference type="OrthoDB" id="7173339at2"/>
<name>A0A3N5CPB1_9SPHN</name>
<evidence type="ECO:0000256" key="8">
    <source>
        <dbReference type="SAM" id="Phobius"/>
    </source>
</evidence>
<evidence type="ECO:0000256" key="7">
    <source>
        <dbReference type="ARBA" id="ARBA00023186"/>
    </source>
</evidence>
<keyword evidence="5 8" id="KW-1133">Transmembrane helix</keyword>
<keyword evidence="6 8" id="KW-0472">Membrane</keyword>
<organism evidence="10 11">
    <name type="scientific">Aurantiacibacter spongiae</name>
    <dbReference type="NCBI Taxonomy" id="2488860"/>
    <lineage>
        <taxon>Bacteria</taxon>
        <taxon>Pseudomonadati</taxon>
        <taxon>Pseudomonadota</taxon>
        <taxon>Alphaproteobacteria</taxon>
        <taxon>Sphingomonadales</taxon>
        <taxon>Erythrobacteraceae</taxon>
        <taxon>Aurantiacibacter</taxon>
    </lineage>
</organism>
<sequence length="257" mass="27638">MALQPTPPNPPAKRDAEQDMFMREVDEAVRHDEVGNFARKYGWPLGIALVVALAAFGGWLFWQDRSEGDLEGRSEQIVQAIDELDAGNPDQADRELAALADGEGGAAVTATMLRAGIAAEAGRGEDAARMYDAVAGNGDVPEELRNVAAIRSVTARFDQLDPQEVIDRLGPLASAGNDFFGSAGELVAHAYLKQGKEDQAGPLFAQLAKDEDVPETIRFRARQMAGSLGYDAIDDVDALLEDFREQQPRGGSAQLVE</sequence>
<dbReference type="EMBL" id="RPFZ01000001">
    <property type="protein sequence ID" value="RPF70814.1"/>
    <property type="molecule type" value="Genomic_DNA"/>
</dbReference>
<dbReference type="InterPro" id="IPR018704">
    <property type="entry name" value="SecYEG/CpoB_TPR"/>
</dbReference>
<keyword evidence="11" id="KW-1185">Reference proteome</keyword>
<comment type="subcellular location">
    <subcellularLocation>
        <location evidence="2">Cell membrane</location>
    </subcellularLocation>
    <subcellularLocation>
        <location evidence="1">Membrane</location>
        <topology evidence="1">Single-pass membrane protein</topology>
    </subcellularLocation>
</comment>
<evidence type="ECO:0000256" key="1">
    <source>
        <dbReference type="ARBA" id="ARBA00004167"/>
    </source>
</evidence>
<protein>
    <recommendedName>
        <fullName evidence="9">Ancillary SecYEG translocon subunit/Cell division coordinator CpoB TPR domain-containing protein</fullName>
    </recommendedName>
</protein>
<dbReference type="Proteomes" id="UP000275232">
    <property type="component" value="Unassembled WGS sequence"/>
</dbReference>
<keyword evidence="3" id="KW-1003">Cell membrane</keyword>
<feature type="domain" description="Ancillary SecYEG translocon subunit/Cell division coordinator CpoB TPR" evidence="9">
    <location>
        <begin position="37"/>
        <end position="200"/>
    </location>
</feature>
<feature type="transmembrane region" description="Helical" evidence="8">
    <location>
        <begin position="41"/>
        <end position="62"/>
    </location>
</feature>
<accession>A0A3N5CPB1</accession>
<dbReference type="RefSeq" id="WP_123878648.1">
    <property type="nucleotide sequence ID" value="NZ_RPFZ01000001.1"/>
</dbReference>
<keyword evidence="7" id="KW-0143">Chaperone</keyword>
<evidence type="ECO:0000313" key="10">
    <source>
        <dbReference type="EMBL" id="RPF70814.1"/>
    </source>
</evidence>
<dbReference type="GO" id="GO:0005886">
    <property type="term" value="C:plasma membrane"/>
    <property type="evidence" value="ECO:0007669"/>
    <property type="project" value="UniProtKB-SubCell"/>
</dbReference>
<reference evidence="10 11" key="1">
    <citation type="submission" date="2018-11" db="EMBL/GenBank/DDBJ databases">
        <title>Erythrobacter spongiae sp. nov., isolated from a marine sponge.</title>
        <authorList>
            <person name="Zhuang L."/>
            <person name="Luo L."/>
        </authorList>
    </citation>
    <scope>NUCLEOTIDE SEQUENCE [LARGE SCALE GENOMIC DNA]</scope>
    <source>
        <strain evidence="10 11">HN-E23</strain>
    </source>
</reference>
<evidence type="ECO:0000256" key="3">
    <source>
        <dbReference type="ARBA" id="ARBA00022475"/>
    </source>
</evidence>
<dbReference type="GO" id="GO:0044877">
    <property type="term" value="F:protein-containing complex binding"/>
    <property type="evidence" value="ECO:0007669"/>
    <property type="project" value="InterPro"/>
</dbReference>
<evidence type="ECO:0000256" key="2">
    <source>
        <dbReference type="ARBA" id="ARBA00004236"/>
    </source>
</evidence>
<gene>
    <name evidence="10" type="ORF">EG799_03650</name>
</gene>
<evidence type="ECO:0000256" key="6">
    <source>
        <dbReference type="ARBA" id="ARBA00023136"/>
    </source>
</evidence>
<dbReference type="PANTHER" id="PTHR38035:SF1">
    <property type="entry name" value="ANCILLARY SECYEG TRANSLOCON SUBUNIT"/>
    <property type="match status" value="1"/>
</dbReference>
<dbReference type="PANTHER" id="PTHR38035">
    <property type="entry name" value="UPF0070 PROTEIN YFGM"/>
    <property type="match status" value="1"/>
</dbReference>
<dbReference type="Pfam" id="PF09976">
    <property type="entry name" value="TPR_21"/>
    <property type="match status" value="1"/>
</dbReference>
<evidence type="ECO:0000313" key="11">
    <source>
        <dbReference type="Proteomes" id="UP000275232"/>
    </source>
</evidence>
<evidence type="ECO:0000259" key="9">
    <source>
        <dbReference type="Pfam" id="PF09976"/>
    </source>
</evidence>